<dbReference type="PROSITE" id="PS50859">
    <property type="entry name" value="LONGIN"/>
    <property type="match status" value="1"/>
</dbReference>
<feature type="region of interest" description="Disordered" evidence="10">
    <location>
        <begin position="226"/>
        <end position="268"/>
    </location>
</feature>
<dbReference type="InterPro" id="IPR010908">
    <property type="entry name" value="Longin_dom"/>
</dbReference>
<dbReference type="GO" id="GO:0015031">
    <property type="term" value="P:protein transport"/>
    <property type="evidence" value="ECO:0007669"/>
    <property type="project" value="UniProtKB-KW"/>
</dbReference>
<evidence type="ECO:0000256" key="1">
    <source>
        <dbReference type="ARBA" id="ARBA00008025"/>
    </source>
</evidence>
<feature type="domain" description="V-SNARE coiled-coil homology" evidence="12">
    <location>
        <begin position="143"/>
        <end position="199"/>
    </location>
</feature>
<keyword evidence="14" id="KW-1185">Reference proteome</keyword>
<dbReference type="Gene3D" id="3.30.450.50">
    <property type="entry name" value="Longin domain"/>
    <property type="match status" value="1"/>
</dbReference>
<dbReference type="CDD" id="cd14824">
    <property type="entry name" value="Longin"/>
    <property type="match status" value="1"/>
</dbReference>
<dbReference type="GO" id="GO:0012505">
    <property type="term" value="C:endomembrane system"/>
    <property type="evidence" value="ECO:0007669"/>
    <property type="project" value="UniProtKB-SubCell"/>
</dbReference>
<dbReference type="SUPFAM" id="SSF58038">
    <property type="entry name" value="SNARE fusion complex"/>
    <property type="match status" value="1"/>
</dbReference>
<feature type="region of interest" description="Disordered" evidence="10">
    <location>
        <begin position="989"/>
        <end position="1020"/>
    </location>
</feature>
<dbReference type="PROSITE" id="PS00417">
    <property type="entry name" value="SYNAPTOBREVIN"/>
    <property type="match status" value="1"/>
</dbReference>
<dbReference type="PANTHER" id="PTHR35739:SF1">
    <property type="entry name" value="OS01G0861700 PROTEIN"/>
    <property type="match status" value="1"/>
</dbReference>
<dbReference type="Pfam" id="PF10536">
    <property type="entry name" value="PMD"/>
    <property type="match status" value="1"/>
</dbReference>
<keyword evidence="6" id="KW-0472">Membrane</keyword>
<dbReference type="SUPFAM" id="SSF64356">
    <property type="entry name" value="SNARE-like"/>
    <property type="match status" value="1"/>
</dbReference>
<dbReference type="EMBL" id="SZYD01000001">
    <property type="protein sequence ID" value="KAD7479927.1"/>
    <property type="molecule type" value="Genomic_DNA"/>
</dbReference>
<dbReference type="Proteomes" id="UP000326396">
    <property type="component" value="Linkage Group LG1"/>
</dbReference>
<gene>
    <name evidence="13" type="ORF">E3N88_03063</name>
</gene>
<keyword evidence="5" id="KW-1133">Transmembrane helix</keyword>
<reference evidence="13 14" key="1">
    <citation type="submission" date="2019-05" db="EMBL/GenBank/DDBJ databases">
        <title>Mikania micrantha, genome provides insights into the molecular mechanism of rapid growth.</title>
        <authorList>
            <person name="Liu B."/>
        </authorList>
    </citation>
    <scope>NUCLEOTIDE SEQUENCE [LARGE SCALE GENOMIC DNA]</scope>
    <source>
        <strain evidence="13">NLD-2019</strain>
        <tissue evidence="13">Leaf</tissue>
    </source>
</reference>
<comment type="subcellular location">
    <subcellularLocation>
        <location evidence="8">Endomembrane system</location>
        <topology evidence="8">Single-pass type IV membrane protein</topology>
    </subcellularLocation>
</comment>
<dbReference type="Gene3D" id="1.20.5.110">
    <property type="match status" value="1"/>
</dbReference>
<dbReference type="InterPro" id="IPR019557">
    <property type="entry name" value="AminoTfrase-like_pln_mobile"/>
</dbReference>
<feature type="compositionally biased region" description="Polar residues" evidence="10">
    <location>
        <begin position="900"/>
        <end position="910"/>
    </location>
</feature>
<dbReference type="FunFam" id="1.20.5.110:FF:000109">
    <property type="entry name" value="Vesicle-associated membrane protein 722"/>
    <property type="match status" value="1"/>
</dbReference>
<evidence type="ECO:0008006" key="15">
    <source>
        <dbReference type="Google" id="ProtNLM"/>
    </source>
</evidence>
<dbReference type="Pfam" id="PF01814">
    <property type="entry name" value="Hemerythrin"/>
    <property type="match status" value="1"/>
</dbReference>
<keyword evidence="9" id="KW-0175">Coiled coil</keyword>
<dbReference type="CDD" id="cd15843">
    <property type="entry name" value="R-SNARE"/>
    <property type="match status" value="1"/>
</dbReference>
<evidence type="ECO:0000256" key="10">
    <source>
        <dbReference type="SAM" id="MobiDB-lite"/>
    </source>
</evidence>
<dbReference type="AlphaFoldDB" id="A0A5N6Q844"/>
<evidence type="ECO:0000313" key="13">
    <source>
        <dbReference type="EMBL" id="KAD7479927.1"/>
    </source>
</evidence>
<dbReference type="PRINTS" id="PR00219">
    <property type="entry name" value="SYNAPTOBREVN"/>
</dbReference>
<dbReference type="CDD" id="cd12108">
    <property type="entry name" value="Hr-like"/>
    <property type="match status" value="1"/>
</dbReference>
<dbReference type="Pfam" id="PF13774">
    <property type="entry name" value="Longin"/>
    <property type="match status" value="1"/>
</dbReference>
<evidence type="ECO:0000256" key="2">
    <source>
        <dbReference type="ARBA" id="ARBA00022448"/>
    </source>
</evidence>
<dbReference type="Pfam" id="PF00957">
    <property type="entry name" value="Synaptobrevin"/>
    <property type="match status" value="1"/>
</dbReference>
<dbReference type="Gene3D" id="1.20.120.520">
    <property type="entry name" value="nmb1532 protein domain like"/>
    <property type="match status" value="1"/>
</dbReference>
<comment type="caution">
    <text evidence="13">The sequence shown here is derived from an EMBL/GenBank/DDBJ whole genome shotgun (WGS) entry which is preliminary data.</text>
</comment>
<dbReference type="SMART" id="SM01270">
    <property type="entry name" value="Longin"/>
    <property type="match status" value="1"/>
</dbReference>
<evidence type="ECO:0000256" key="4">
    <source>
        <dbReference type="ARBA" id="ARBA00022927"/>
    </source>
</evidence>
<dbReference type="GO" id="GO:0005737">
    <property type="term" value="C:cytoplasm"/>
    <property type="evidence" value="ECO:0007669"/>
    <property type="project" value="UniProtKB-ARBA"/>
</dbReference>
<dbReference type="GO" id="GO:0016020">
    <property type="term" value="C:membrane"/>
    <property type="evidence" value="ECO:0007669"/>
    <property type="project" value="InterPro"/>
</dbReference>
<feature type="compositionally biased region" description="Basic and acidic residues" evidence="10">
    <location>
        <begin position="235"/>
        <end position="252"/>
    </location>
</feature>
<evidence type="ECO:0000256" key="7">
    <source>
        <dbReference type="ARBA" id="ARBA00037493"/>
    </source>
</evidence>
<dbReference type="InterPro" id="IPR012312">
    <property type="entry name" value="Hemerythrin-like"/>
</dbReference>
<evidence type="ECO:0000256" key="6">
    <source>
        <dbReference type="ARBA" id="ARBA00023136"/>
    </source>
</evidence>
<evidence type="ECO:0000313" key="14">
    <source>
        <dbReference type="Proteomes" id="UP000326396"/>
    </source>
</evidence>
<dbReference type="GO" id="GO:0016192">
    <property type="term" value="P:vesicle-mediated transport"/>
    <property type="evidence" value="ECO:0007669"/>
    <property type="project" value="InterPro"/>
</dbReference>
<evidence type="ECO:0000256" key="9">
    <source>
        <dbReference type="PROSITE-ProRule" id="PRU00290"/>
    </source>
</evidence>
<evidence type="ECO:0000259" key="12">
    <source>
        <dbReference type="PROSITE" id="PS50892"/>
    </source>
</evidence>
<evidence type="ECO:0000256" key="3">
    <source>
        <dbReference type="ARBA" id="ARBA00022692"/>
    </source>
</evidence>
<dbReference type="FunFam" id="3.30.450.50:FF:000014">
    <property type="entry name" value="vesicle-associated membrane protein 727"/>
    <property type="match status" value="1"/>
</dbReference>
<dbReference type="OrthoDB" id="248747at2759"/>
<comment type="similarity">
    <text evidence="1">Belongs to the synaptobrevin family.</text>
</comment>
<keyword evidence="3" id="KW-0812">Transmembrane</keyword>
<dbReference type="InterPro" id="IPR011012">
    <property type="entry name" value="Longin-like_dom_sf"/>
</dbReference>
<accession>A0A5N6Q844</accession>
<evidence type="ECO:0000256" key="5">
    <source>
        <dbReference type="ARBA" id="ARBA00022989"/>
    </source>
</evidence>
<feature type="compositionally biased region" description="Low complexity" evidence="10">
    <location>
        <begin position="253"/>
        <end position="268"/>
    </location>
</feature>
<evidence type="ECO:0000256" key="8">
    <source>
        <dbReference type="ARBA" id="ARBA00046280"/>
    </source>
</evidence>
<dbReference type="InterPro" id="IPR001388">
    <property type="entry name" value="Synaptobrevin-like"/>
</dbReference>
<feature type="domain" description="Longin" evidence="11">
    <location>
        <begin position="6"/>
        <end position="127"/>
    </location>
</feature>
<protein>
    <recommendedName>
        <fullName evidence="15">Longin domain-containing protein</fullName>
    </recommendedName>
</protein>
<feature type="region of interest" description="Disordered" evidence="10">
    <location>
        <begin position="852"/>
        <end position="910"/>
    </location>
</feature>
<sequence>MNQKGLIYSFVAKGTVVLAEHTAYSGNVSTVAVQCLQKLPSGSTKYTYSCDGYTFNFLIDSGFVFLVVADESIGRSVPFVFLERVKDDFKKLYGANDHPLADDSDDDLFEDRFSIAYNLDREFGPKIKEQMEYCLNHPDEMSKLSKLKAQITEVKGIMMDNIEKVLDRGEKIELLVDKTENLQFQLPQAGKATKEEDVVAESSDEAYEFVMLPWFASDSRKNRYDIDAENNSDQVNRKTDTPDLDYRKKDQSHSFNPSPSTSSLPSTAPEQLPVVRLYGSPTSPATSYIHFALLYKPITLLFIPSEKPDFGFETPVIQYGSDVISGSSATVLRYLDAKFPKPILLSNWNTYNETMPVVVAATVLQHKSLVWHLERMVRWAEDLAARGGRSKGDPVMGSARMEVKKYGKSYSQLLEVMLEHAQMEEKIIFSILEREDRGKDLPLMNGIKEDIKTIIVLDSGSASSQDALSSLSTRIKSLQENCKQHFEEEERGILPLMEAAELTQGQQERLLEQSLDVMPSTHSHLLKFFMEGLLPHEAMLYLDLITRCTDKDRSGSIYRFLVDSNFADMDVHFTSGPLNNDLLWLSGSHRGDYYFQNPDKDDGILRIRRGDHDFWRHLKSHPIPENVMEFITLAGFGAVNAIDFQKPYGARPYENVFHLLPGICMSGQASWRSETYLIFWEIVEPHLPSRVMRQFRMFQPIPVNTLFREQEHRRLHKISRTGGRDVNWLQKHNQYVLSWVGRHNNIVITEFTDSCVASPEYMQWYLPRTILYTVDPRHHQQNQQGFPNDGGTLQMTWDIMSQIYQRTGEDFIRDMASQAMGYGHVQHHMGYYPTHMSQDPVGYQVPFVPQSIRRTDRRRNRRQPQAQNVEAEAEAEHEPEPVINSPHRSSSSYHPNSPSQNFGEVGTSSQHFSQFGTQNYEDAGPSGYNPLQNYEFQQPDFSQDFFSPSLLTPFYPSLDTPPTPAFRHLPDMRPPRDRSLSLEFDLNTTMDYTNEDNDDNENIATRRGRRQIRRPGCGTD</sequence>
<name>A0A5N6Q844_9ASTR</name>
<dbReference type="InterPro" id="IPR042855">
    <property type="entry name" value="V_SNARE_CC"/>
</dbReference>
<feature type="compositionally biased region" description="Low complexity" evidence="10">
    <location>
        <begin position="884"/>
        <end position="899"/>
    </location>
</feature>
<comment type="function">
    <text evidence="7">Involved in the targeting and/or fusion of transport vesicles to their target membrane.</text>
</comment>
<keyword evidence="2" id="KW-0813">Transport</keyword>
<dbReference type="PROSITE" id="PS50892">
    <property type="entry name" value="V_SNARE"/>
    <property type="match status" value="1"/>
</dbReference>
<keyword evidence="4" id="KW-0653">Protein transport</keyword>
<proteinExistence type="inferred from homology"/>
<organism evidence="13 14">
    <name type="scientific">Mikania micrantha</name>
    <name type="common">bitter vine</name>
    <dbReference type="NCBI Taxonomy" id="192012"/>
    <lineage>
        <taxon>Eukaryota</taxon>
        <taxon>Viridiplantae</taxon>
        <taxon>Streptophyta</taxon>
        <taxon>Embryophyta</taxon>
        <taxon>Tracheophyta</taxon>
        <taxon>Spermatophyta</taxon>
        <taxon>Magnoliopsida</taxon>
        <taxon>eudicotyledons</taxon>
        <taxon>Gunneridae</taxon>
        <taxon>Pentapetalae</taxon>
        <taxon>asterids</taxon>
        <taxon>campanulids</taxon>
        <taxon>Asterales</taxon>
        <taxon>Asteraceae</taxon>
        <taxon>Asteroideae</taxon>
        <taxon>Heliantheae alliance</taxon>
        <taxon>Eupatorieae</taxon>
        <taxon>Mikania</taxon>
    </lineage>
</organism>
<evidence type="ECO:0000259" key="11">
    <source>
        <dbReference type="PROSITE" id="PS50859"/>
    </source>
</evidence>
<dbReference type="PANTHER" id="PTHR35739">
    <property type="entry name" value="OS01G0861700 PROTEIN"/>
    <property type="match status" value="1"/>
</dbReference>